<reference evidence="1" key="1">
    <citation type="submission" date="2021-02" db="EMBL/GenBank/DDBJ databases">
        <authorList>
            <person name="Dougan E. K."/>
            <person name="Rhodes N."/>
            <person name="Thang M."/>
            <person name="Chan C."/>
        </authorList>
    </citation>
    <scope>NUCLEOTIDE SEQUENCE</scope>
</reference>
<evidence type="ECO:0000313" key="1">
    <source>
        <dbReference type="EMBL" id="CAE7630120.1"/>
    </source>
</evidence>
<protein>
    <submittedName>
        <fullName evidence="1">Uncharacterized protein</fullName>
    </submittedName>
</protein>
<keyword evidence="2" id="KW-1185">Reference proteome</keyword>
<gene>
    <name evidence="1" type="ORF">SNEC2469_LOCUS17745</name>
</gene>
<dbReference type="OrthoDB" id="443305at2759"/>
<dbReference type="EMBL" id="CAJNJA010029523">
    <property type="protein sequence ID" value="CAE7630120.1"/>
    <property type="molecule type" value="Genomic_DNA"/>
</dbReference>
<evidence type="ECO:0000313" key="2">
    <source>
        <dbReference type="Proteomes" id="UP000601435"/>
    </source>
</evidence>
<comment type="caution">
    <text evidence="1">The sequence shown here is derived from an EMBL/GenBank/DDBJ whole genome shotgun (WGS) entry which is preliminary data.</text>
</comment>
<name>A0A812VKT3_9DINO</name>
<sequence length="134" mass="15249">MVTRFGEEVAAAIKETKENDPERSLTEIRKWPECEDYLQYKCLVEESEESCDEEEFEEILEANAMSPEELEAYQATQELKSKATKALQKATDRVKIATKIAQEKKVEGMSDKKVQEARAKLQKAVDQESASSLI</sequence>
<proteinExistence type="predicted"/>
<dbReference type="AlphaFoldDB" id="A0A812VKT3"/>
<accession>A0A812VKT3</accession>
<dbReference type="Proteomes" id="UP000601435">
    <property type="component" value="Unassembled WGS sequence"/>
</dbReference>
<organism evidence="1 2">
    <name type="scientific">Symbiodinium necroappetens</name>
    <dbReference type="NCBI Taxonomy" id="1628268"/>
    <lineage>
        <taxon>Eukaryota</taxon>
        <taxon>Sar</taxon>
        <taxon>Alveolata</taxon>
        <taxon>Dinophyceae</taxon>
        <taxon>Suessiales</taxon>
        <taxon>Symbiodiniaceae</taxon>
        <taxon>Symbiodinium</taxon>
    </lineage>
</organism>